<feature type="transmembrane region" description="Helical" evidence="1">
    <location>
        <begin position="168"/>
        <end position="193"/>
    </location>
</feature>
<sequence>MAFVSNGIGLIKMDNGVEREEEQGMQSHKNSSETISPAEVEIQVCNPSDEEPAGNNNTMLKEKSNSILFRMIILLLMELYQRYRYEVLKEGFINGANKKKQQEGVDDHQKLIFRSHVYQKVIAIPSALRLALLTYCAMFLRDVVNQLAPFQVQYRGNSQHLLLSCSEAFFMFFPEIAQITIFAICCVVLILLVLPLHIELQIFIVMFLVVPASLSYFPEMGRRASGVHVECATFKASLIRFVILFALGFSLILGLVILAALYISWRKIFERRGPGRKKKQENVKLGDLLEAVA</sequence>
<dbReference type="RefSeq" id="XP_015962102.1">
    <property type="nucleotide sequence ID" value="XM_016106616.3"/>
</dbReference>
<proteinExistence type="predicted"/>
<dbReference type="AlphaFoldDB" id="A0A6P4D6I3"/>
<keyword evidence="1" id="KW-0472">Membrane</keyword>
<accession>A0A6P4D6I3</accession>
<evidence type="ECO:0000313" key="2">
    <source>
        <dbReference type="Proteomes" id="UP000515211"/>
    </source>
</evidence>
<dbReference type="GeneID" id="107486073"/>
<protein>
    <submittedName>
        <fullName evidence="3">Uncharacterized protein LOC107486073</fullName>
    </submittedName>
</protein>
<evidence type="ECO:0000313" key="3">
    <source>
        <dbReference type="RefSeq" id="XP_015962102.1"/>
    </source>
</evidence>
<dbReference type="KEGG" id="adu:107486073"/>
<keyword evidence="1" id="KW-0812">Transmembrane</keyword>
<gene>
    <name evidence="3" type="primary">LOC107486073</name>
</gene>
<name>A0A6P4D6I3_ARADU</name>
<keyword evidence="1" id="KW-1133">Transmembrane helix</keyword>
<evidence type="ECO:0000256" key="1">
    <source>
        <dbReference type="SAM" id="Phobius"/>
    </source>
</evidence>
<feature type="transmembrane region" description="Helical" evidence="1">
    <location>
        <begin position="238"/>
        <end position="263"/>
    </location>
</feature>
<organism evidence="2 3">
    <name type="scientific">Arachis duranensis</name>
    <name type="common">Wild peanut</name>
    <dbReference type="NCBI Taxonomy" id="130453"/>
    <lineage>
        <taxon>Eukaryota</taxon>
        <taxon>Viridiplantae</taxon>
        <taxon>Streptophyta</taxon>
        <taxon>Embryophyta</taxon>
        <taxon>Tracheophyta</taxon>
        <taxon>Spermatophyta</taxon>
        <taxon>Magnoliopsida</taxon>
        <taxon>eudicotyledons</taxon>
        <taxon>Gunneridae</taxon>
        <taxon>Pentapetalae</taxon>
        <taxon>rosids</taxon>
        <taxon>fabids</taxon>
        <taxon>Fabales</taxon>
        <taxon>Fabaceae</taxon>
        <taxon>Papilionoideae</taxon>
        <taxon>50 kb inversion clade</taxon>
        <taxon>dalbergioids sensu lato</taxon>
        <taxon>Dalbergieae</taxon>
        <taxon>Pterocarpus clade</taxon>
        <taxon>Arachis</taxon>
    </lineage>
</organism>
<feature type="transmembrane region" description="Helical" evidence="1">
    <location>
        <begin position="200"/>
        <end position="218"/>
    </location>
</feature>
<dbReference type="Proteomes" id="UP000515211">
    <property type="component" value="Chromosome 4"/>
</dbReference>
<keyword evidence="2" id="KW-1185">Reference proteome</keyword>
<reference evidence="2" key="1">
    <citation type="journal article" date="2016" name="Nat. Genet.">
        <title>The genome sequences of Arachis duranensis and Arachis ipaensis, the diploid ancestors of cultivated peanut.</title>
        <authorList>
            <person name="Bertioli D.J."/>
            <person name="Cannon S.B."/>
            <person name="Froenicke L."/>
            <person name="Huang G."/>
            <person name="Farmer A.D."/>
            <person name="Cannon E.K."/>
            <person name="Liu X."/>
            <person name="Gao D."/>
            <person name="Clevenger J."/>
            <person name="Dash S."/>
            <person name="Ren L."/>
            <person name="Moretzsohn M.C."/>
            <person name="Shirasawa K."/>
            <person name="Huang W."/>
            <person name="Vidigal B."/>
            <person name="Abernathy B."/>
            <person name="Chu Y."/>
            <person name="Niederhuth C.E."/>
            <person name="Umale P."/>
            <person name="Araujo A.C."/>
            <person name="Kozik A."/>
            <person name="Kim K.D."/>
            <person name="Burow M.D."/>
            <person name="Varshney R.K."/>
            <person name="Wang X."/>
            <person name="Zhang X."/>
            <person name="Barkley N."/>
            <person name="Guimaraes P.M."/>
            <person name="Isobe S."/>
            <person name="Guo B."/>
            <person name="Liao B."/>
            <person name="Stalker H.T."/>
            <person name="Schmitz R.J."/>
            <person name="Scheffler B.E."/>
            <person name="Leal-Bertioli S.C."/>
            <person name="Xun X."/>
            <person name="Jackson S.A."/>
            <person name="Michelmore R."/>
            <person name="Ozias-Akins P."/>
        </authorList>
    </citation>
    <scope>NUCLEOTIDE SEQUENCE [LARGE SCALE GENOMIC DNA]</scope>
    <source>
        <strain evidence="2">cv. V14167</strain>
    </source>
</reference>
<reference evidence="3" key="2">
    <citation type="submission" date="2025-08" db="UniProtKB">
        <authorList>
            <consortium name="RefSeq"/>
        </authorList>
    </citation>
    <scope>IDENTIFICATION</scope>
    <source>
        <tissue evidence="3">Whole plant</tissue>
    </source>
</reference>